<dbReference type="OrthoDB" id="9796533at2"/>
<dbReference type="AlphaFoldDB" id="A0A371ASM6"/>
<dbReference type="InterPro" id="IPR036388">
    <property type="entry name" value="WH-like_DNA-bd_sf"/>
</dbReference>
<dbReference type="PANTHER" id="PTHR18964:SF149">
    <property type="entry name" value="BIFUNCTIONAL UDP-N-ACETYLGLUCOSAMINE 2-EPIMERASE_N-ACETYLMANNOSAMINE KINASE"/>
    <property type="match status" value="1"/>
</dbReference>
<protein>
    <submittedName>
        <fullName evidence="4">ROK family transcriptional regulator</fullName>
    </submittedName>
</protein>
<dbReference type="RefSeq" id="WP_115482971.1">
    <property type="nucleotide sequence ID" value="NZ_QRCT01000049.1"/>
</dbReference>
<gene>
    <name evidence="4" type="ORF">DWV06_14885</name>
</gene>
<evidence type="ECO:0000313" key="5">
    <source>
        <dbReference type="Proteomes" id="UP000255036"/>
    </source>
</evidence>
<dbReference type="EMBL" id="QRCT01000049">
    <property type="protein sequence ID" value="RDU22561.1"/>
    <property type="molecule type" value="Genomic_DNA"/>
</dbReference>
<comment type="function">
    <text evidence="1">Transcriptional repressor of xylose-utilizing enzymes.</text>
</comment>
<evidence type="ECO:0000256" key="1">
    <source>
        <dbReference type="ARBA" id="ARBA00002486"/>
    </source>
</evidence>
<dbReference type="GO" id="GO:0042732">
    <property type="term" value="P:D-xylose metabolic process"/>
    <property type="evidence" value="ECO:0007669"/>
    <property type="project" value="UniProtKB-KW"/>
</dbReference>
<dbReference type="InterPro" id="IPR036390">
    <property type="entry name" value="WH_DNA-bd_sf"/>
</dbReference>
<evidence type="ECO:0000313" key="4">
    <source>
        <dbReference type="EMBL" id="RDU22561.1"/>
    </source>
</evidence>
<dbReference type="SUPFAM" id="SSF53067">
    <property type="entry name" value="Actin-like ATPase domain"/>
    <property type="match status" value="1"/>
</dbReference>
<comment type="caution">
    <text evidence="4">The sequence shown here is derived from an EMBL/GenBank/DDBJ whole genome shotgun (WGS) entry which is preliminary data.</text>
</comment>
<keyword evidence="3" id="KW-0859">Xylose metabolism</keyword>
<dbReference type="Gene3D" id="1.10.10.10">
    <property type="entry name" value="Winged helix-like DNA-binding domain superfamily/Winged helix DNA-binding domain"/>
    <property type="match status" value="1"/>
</dbReference>
<proteinExistence type="inferred from homology"/>
<name>A0A371ASM6_9FIRM</name>
<accession>A0A371ASM6</accession>
<keyword evidence="3" id="KW-0119">Carbohydrate metabolism</keyword>
<comment type="similarity">
    <text evidence="2">Belongs to the ROK (NagC/XylR) family.</text>
</comment>
<dbReference type="SUPFAM" id="SSF46785">
    <property type="entry name" value="Winged helix' DNA-binding domain"/>
    <property type="match status" value="1"/>
</dbReference>
<dbReference type="Proteomes" id="UP000255036">
    <property type="component" value="Unassembled WGS sequence"/>
</dbReference>
<organism evidence="4 5">
    <name type="scientific">Anaerosacchariphilus polymeriproducens</name>
    <dbReference type="NCBI Taxonomy" id="1812858"/>
    <lineage>
        <taxon>Bacteria</taxon>
        <taxon>Bacillati</taxon>
        <taxon>Bacillota</taxon>
        <taxon>Clostridia</taxon>
        <taxon>Lachnospirales</taxon>
        <taxon>Lachnospiraceae</taxon>
        <taxon>Anaerosacchariphilus</taxon>
    </lineage>
</organism>
<dbReference type="Pfam" id="PF00480">
    <property type="entry name" value="ROK"/>
    <property type="match status" value="1"/>
</dbReference>
<sequence length="386" mass="43615">MNKIKANNMEVKRINRNQIFRYVNKFEKVSKPDIALNLNISMPTVLQNVKELMEHGLICEEGAFESTGGRKAKVLSPLQNARWAIGIDITQNHVGFALTDLSGKVLRHTRMYKPFRSEDSYYKELGNLAHKFLEESNMDEETFLGFGISIPGIVTPDNKTITFSHVLGIKDVPCSSFSQFLNYPCYFINDANAAGLAEIYNAKNQSTAVYLSLSNSVGGTIIQPKNNFDETFQVSEKLYLGDNWRGGEFGHVTLIPGGEQCYCGKQGCFDVYCSAKKLSQKTEGKLEIFFEELQKGNREFEEMWEEYLGYLALEVNSLRMIFDCKIIIGGYVGSFIEPYLKRLQEKVALLNTFSKDETYIQPCRYQVEASALGAAILHIESFISSI</sequence>
<keyword evidence="5" id="KW-1185">Reference proteome</keyword>
<evidence type="ECO:0000256" key="2">
    <source>
        <dbReference type="ARBA" id="ARBA00006479"/>
    </source>
</evidence>
<dbReference type="Gene3D" id="3.30.420.40">
    <property type="match status" value="2"/>
</dbReference>
<reference evidence="4 5" key="1">
    <citation type="submission" date="2018-07" db="EMBL/GenBank/DDBJ databases">
        <title>Anaerosacharophilus polymeroproducens gen. nov. sp. nov., an anaerobic bacterium isolated from salt field.</title>
        <authorList>
            <person name="Kim W."/>
            <person name="Yang S.-H."/>
            <person name="Oh J."/>
            <person name="Lee J.-H."/>
            <person name="Kwon K.K."/>
        </authorList>
    </citation>
    <scope>NUCLEOTIDE SEQUENCE [LARGE SCALE GENOMIC DNA]</scope>
    <source>
        <strain evidence="4 5">MCWD5</strain>
    </source>
</reference>
<dbReference type="PANTHER" id="PTHR18964">
    <property type="entry name" value="ROK (REPRESSOR, ORF, KINASE) FAMILY"/>
    <property type="match status" value="1"/>
</dbReference>
<dbReference type="InterPro" id="IPR000600">
    <property type="entry name" value="ROK"/>
</dbReference>
<evidence type="ECO:0000256" key="3">
    <source>
        <dbReference type="ARBA" id="ARBA00022629"/>
    </source>
</evidence>
<dbReference type="InterPro" id="IPR043129">
    <property type="entry name" value="ATPase_NBD"/>
</dbReference>